<reference evidence="2" key="1">
    <citation type="submission" date="2021-10" db="EMBL/GenBank/DDBJ databases">
        <title>Tropical sea cucumber genome reveals ecological adaptation and Cuvierian tubules defense mechanism.</title>
        <authorList>
            <person name="Chen T."/>
        </authorList>
    </citation>
    <scope>NUCLEOTIDE SEQUENCE</scope>
    <source>
        <strain evidence="2">Nanhai2018</strain>
        <tissue evidence="2">Muscle</tissue>
    </source>
</reference>
<feature type="compositionally biased region" description="Basic and acidic residues" evidence="1">
    <location>
        <begin position="1"/>
        <end position="17"/>
    </location>
</feature>
<accession>A0A9Q1BAK0</accession>
<evidence type="ECO:0000313" key="3">
    <source>
        <dbReference type="Proteomes" id="UP001152320"/>
    </source>
</evidence>
<dbReference type="Proteomes" id="UP001152320">
    <property type="component" value="Unassembled WGS sequence"/>
</dbReference>
<keyword evidence="3" id="KW-1185">Reference proteome</keyword>
<evidence type="ECO:0000313" key="2">
    <source>
        <dbReference type="EMBL" id="KAJ8018004.1"/>
    </source>
</evidence>
<dbReference type="AlphaFoldDB" id="A0A9Q1BAK0"/>
<sequence>MADEGTHDCQSDIEKMMSRPLDAPPTPSMEALGSHILKTKLQQSEDGMAVSFKTGGLVSTII</sequence>
<gene>
    <name evidence="2" type="ORF">HOLleu_44242</name>
</gene>
<dbReference type="EMBL" id="JAIZAY010000730">
    <property type="protein sequence ID" value="KAJ8018004.1"/>
    <property type="molecule type" value="Genomic_DNA"/>
</dbReference>
<comment type="caution">
    <text evidence="2">The sequence shown here is derived from an EMBL/GenBank/DDBJ whole genome shotgun (WGS) entry which is preliminary data.</text>
</comment>
<proteinExistence type="predicted"/>
<protein>
    <submittedName>
        <fullName evidence="2">Uncharacterized protein</fullName>
    </submittedName>
</protein>
<feature type="region of interest" description="Disordered" evidence="1">
    <location>
        <begin position="1"/>
        <end position="28"/>
    </location>
</feature>
<organism evidence="2 3">
    <name type="scientific">Holothuria leucospilota</name>
    <name type="common">Black long sea cucumber</name>
    <name type="synonym">Mertensiothuria leucospilota</name>
    <dbReference type="NCBI Taxonomy" id="206669"/>
    <lineage>
        <taxon>Eukaryota</taxon>
        <taxon>Metazoa</taxon>
        <taxon>Echinodermata</taxon>
        <taxon>Eleutherozoa</taxon>
        <taxon>Echinozoa</taxon>
        <taxon>Holothuroidea</taxon>
        <taxon>Aspidochirotacea</taxon>
        <taxon>Aspidochirotida</taxon>
        <taxon>Holothuriidae</taxon>
        <taxon>Holothuria</taxon>
    </lineage>
</organism>
<dbReference type="OrthoDB" id="10032694at2759"/>
<evidence type="ECO:0000256" key="1">
    <source>
        <dbReference type="SAM" id="MobiDB-lite"/>
    </source>
</evidence>
<name>A0A9Q1BAK0_HOLLE</name>